<organism evidence="8 9">
    <name type="scientific">Oceanidesulfovibrio marinus</name>
    <dbReference type="NCBI Taxonomy" id="370038"/>
    <lineage>
        <taxon>Bacteria</taxon>
        <taxon>Pseudomonadati</taxon>
        <taxon>Thermodesulfobacteriota</taxon>
        <taxon>Desulfovibrionia</taxon>
        <taxon>Desulfovibrionales</taxon>
        <taxon>Desulfovibrionaceae</taxon>
        <taxon>Oceanidesulfovibrio</taxon>
    </lineage>
</organism>
<evidence type="ECO:0000313" key="8">
    <source>
        <dbReference type="EMBL" id="TVM32310.1"/>
    </source>
</evidence>
<evidence type="ECO:0000313" key="9">
    <source>
        <dbReference type="Proteomes" id="UP000434052"/>
    </source>
</evidence>
<dbReference type="InterPro" id="IPR030192">
    <property type="entry name" value="YbdG"/>
</dbReference>
<dbReference type="PANTHER" id="PTHR30414:SF0">
    <property type="entry name" value="MINICONDUCTANCE MECHANOSENSITIVE CHANNEL YBDG"/>
    <property type="match status" value="1"/>
</dbReference>
<dbReference type="InterPro" id="IPR006685">
    <property type="entry name" value="MscS_channel_2nd"/>
</dbReference>
<dbReference type="GO" id="GO:0071470">
    <property type="term" value="P:cellular response to osmotic stress"/>
    <property type="evidence" value="ECO:0007669"/>
    <property type="project" value="InterPro"/>
</dbReference>
<dbReference type="Gene3D" id="2.30.30.60">
    <property type="match status" value="1"/>
</dbReference>
<feature type="transmembrane region" description="Helical" evidence="5">
    <location>
        <begin position="140"/>
        <end position="160"/>
    </location>
</feature>
<dbReference type="Pfam" id="PF00924">
    <property type="entry name" value="MS_channel_2nd"/>
    <property type="match status" value="1"/>
</dbReference>
<accession>A0A6P1ZDW5</accession>
<feature type="transmembrane region" description="Helical" evidence="5">
    <location>
        <begin position="76"/>
        <end position="96"/>
    </location>
</feature>
<dbReference type="EMBL" id="QMIF01000011">
    <property type="protein sequence ID" value="TVM32310.1"/>
    <property type="molecule type" value="Genomic_DNA"/>
</dbReference>
<name>A0A6P1ZDW5_9BACT</name>
<comment type="subcellular location">
    <subcellularLocation>
        <location evidence="1">Membrane</location>
    </subcellularLocation>
</comment>
<evidence type="ECO:0000256" key="2">
    <source>
        <dbReference type="ARBA" id="ARBA00022692"/>
    </source>
</evidence>
<dbReference type="Proteomes" id="UP000503251">
    <property type="component" value="Chromosome"/>
</dbReference>
<dbReference type="Proteomes" id="UP000434052">
    <property type="component" value="Unassembled WGS sequence"/>
</dbReference>
<dbReference type="AlphaFoldDB" id="A0A6P1ZDW5"/>
<gene>
    <name evidence="8" type="ORF">DQK91_15635</name>
    <name evidence="7" type="ORF">E8L03_16120</name>
</gene>
<evidence type="ECO:0000256" key="1">
    <source>
        <dbReference type="ARBA" id="ARBA00004370"/>
    </source>
</evidence>
<keyword evidence="10" id="KW-1185">Reference proteome</keyword>
<dbReference type="SUPFAM" id="SSF50182">
    <property type="entry name" value="Sm-like ribonucleoproteins"/>
    <property type="match status" value="1"/>
</dbReference>
<dbReference type="OrthoDB" id="9775207at2"/>
<dbReference type="GO" id="GO:0008381">
    <property type="term" value="F:mechanosensitive monoatomic ion channel activity"/>
    <property type="evidence" value="ECO:0007669"/>
    <property type="project" value="InterPro"/>
</dbReference>
<reference evidence="8 9" key="1">
    <citation type="submission" date="2018-06" db="EMBL/GenBank/DDBJ databases">
        <title>Complete genome of Desulfovibrio marinus P48SEP.</title>
        <authorList>
            <person name="Crispim J.S."/>
            <person name="Vidigal P.M.P."/>
            <person name="Silva L.C.F."/>
            <person name="Araujo L.C."/>
            <person name="Laguardia C.N."/>
            <person name="Dias R.S."/>
            <person name="Sousa M.P."/>
            <person name="Paula S.O."/>
            <person name="Silva C."/>
        </authorList>
    </citation>
    <scope>NUCLEOTIDE SEQUENCE [LARGE SCALE GENOMIC DNA]</scope>
    <source>
        <strain evidence="8 9">P48SEP</strain>
    </source>
</reference>
<dbReference type="RefSeq" id="WP_144306321.1">
    <property type="nucleotide sequence ID" value="NZ_CP039543.1"/>
</dbReference>
<dbReference type="EMBL" id="CP039543">
    <property type="protein sequence ID" value="QJT10362.1"/>
    <property type="molecule type" value="Genomic_DNA"/>
</dbReference>
<evidence type="ECO:0000256" key="5">
    <source>
        <dbReference type="SAM" id="Phobius"/>
    </source>
</evidence>
<feature type="transmembrane region" description="Helical" evidence="5">
    <location>
        <begin position="102"/>
        <end position="119"/>
    </location>
</feature>
<feature type="transmembrane region" description="Helical" evidence="5">
    <location>
        <begin position="166"/>
        <end position="183"/>
    </location>
</feature>
<evidence type="ECO:0000256" key="3">
    <source>
        <dbReference type="ARBA" id="ARBA00022989"/>
    </source>
</evidence>
<evidence type="ECO:0000313" key="7">
    <source>
        <dbReference type="EMBL" id="QJT10362.1"/>
    </source>
</evidence>
<keyword evidence="4 5" id="KW-0472">Membrane</keyword>
<keyword evidence="3 5" id="KW-1133">Transmembrane helix</keyword>
<evidence type="ECO:0000256" key="4">
    <source>
        <dbReference type="ARBA" id="ARBA00023136"/>
    </source>
</evidence>
<dbReference type="GO" id="GO:0005886">
    <property type="term" value="C:plasma membrane"/>
    <property type="evidence" value="ECO:0007669"/>
    <property type="project" value="TreeGrafter"/>
</dbReference>
<dbReference type="InterPro" id="IPR023408">
    <property type="entry name" value="MscS_beta-dom_sf"/>
</dbReference>
<dbReference type="PANTHER" id="PTHR30414">
    <property type="entry name" value="MINICONDUCTANCE MECHANOSENSITIVE CHANNEL YBDG"/>
    <property type="match status" value="1"/>
</dbReference>
<proteinExistence type="predicted"/>
<feature type="domain" description="Mechanosensitive ion channel MscS" evidence="6">
    <location>
        <begin position="186"/>
        <end position="253"/>
    </location>
</feature>
<sequence>MAAEEHIPAWLLALKDSLPVGESYQVIALYVGVILVALLAYAIGRPILERIITSLSCKTRNRWDDYFIQRGAVRDMAMLLPAIILLYGSVLLPYGQTAFRKAVYIWMLVEVVSLISKLIDTSIQIYEESAISRRRPLKGYAQLVKMSIYIVAGIVIFSLIVETSPWALLSGLGALSAILLLIFRETILSFVASVSIASNDLLRKGDWIQMDSFGANGDVVDIALHTVKVQNFDKTITAVPTHKFLDNSFINWRGMQECGGRRIKRAMLIDMSSIRFATHEEIERWTEIRTLTHYIMDKELEIEEANRRANIPPDEHPLNGRRQTNLGIFRAYVRSYLTERSDIDTERMTLMVRQLEPEGDTGLPLEVYCFTRTTNWVEYEGIQSDIFDHLLAALPFFGLRVFQRNALMDRRQKFEDTLL</sequence>
<keyword evidence="2 5" id="KW-0812">Transmembrane</keyword>
<protein>
    <submittedName>
        <fullName evidence="7 8">Mechanosensitive ion channel</fullName>
    </submittedName>
</protein>
<evidence type="ECO:0000259" key="6">
    <source>
        <dbReference type="Pfam" id="PF00924"/>
    </source>
</evidence>
<evidence type="ECO:0000313" key="10">
    <source>
        <dbReference type="Proteomes" id="UP000503251"/>
    </source>
</evidence>
<dbReference type="InterPro" id="IPR010920">
    <property type="entry name" value="LSM_dom_sf"/>
</dbReference>
<reference evidence="7 10" key="2">
    <citation type="submission" date="2019-04" db="EMBL/GenBank/DDBJ databases">
        <title>Isolation and culture of sulfate reducing bacteria from the cold seep of the South China Sea.</title>
        <authorList>
            <person name="Sun C."/>
            <person name="Liu R."/>
        </authorList>
    </citation>
    <scope>NUCLEOTIDE SEQUENCE [LARGE SCALE GENOMIC DNA]</scope>
    <source>
        <strain evidence="7 10">CS1</strain>
    </source>
</reference>
<feature type="transmembrane region" description="Helical" evidence="5">
    <location>
        <begin position="24"/>
        <end position="44"/>
    </location>
</feature>